<feature type="non-terminal residue" evidence="1">
    <location>
        <position position="1"/>
    </location>
</feature>
<gene>
    <name evidence="1" type="ORF">FQN60_005496</name>
</gene>
<accession>A0A5J5CID3</accession>
<proteinExistence type="predicted"/>
<evidence type="ECO:0000313" key="1">
    <source>
        <dbReference type="EMBL" id="KAA8579961.1"/>
    </source>
</evidence>
<keyword evidence="2" id="KW-1185">Reference proteome</keyword>
<dbReference type="EMBL" id="VOFY01000023">
    <property type="protein sequence ID" value="KAA8579961.1"/>
    <property type="molecule type" value="Genomic_DNA"/>
</dbReference>
<dbReference type="Proteomes" id="UP000327493">
    <property type="component" value="Chromosome 23"/>
</dbReference>
<protein>
    <recommendedName>
        <fullName evidence="3">THAP-type domain-containing protein</fullName>
    </recommendedName>
</protein>
<dbReference type="AlphaFoldDB" id="A0A5J5CID3"/>
<dbReference type="PANTHER" id="PTHR45913">
    <property type="entry name" value="EPM2A-INTERACTING PROTEIN 1"/>
    <property type="match status" value="1"/>
</dbReference>
<dbReference type="PANTHER" id="PTHR45913:SF5">
    <property type="entry name" value="GENERAL TRANSCRIPTION FACTOR II-I REPEAT DOMAIN-CONTAINING PROTEIN 2A-LIKE PROTEIN"/>
    <property type="match status" value="1"/>
</dbReference>
<comment type="caution">
    <text evidence="1">The sequence shown here is derived from an EMBL/GenBank/DDBJ whole genome shotgun (WGS) entry which is preliminary data.</text>
</comment>
<evidence type="ECO:0008006" key="3">
    <source>
        <dbReference type="Google" id="ProtNLM"/>
    </source>
</evidence>
<sequence length="87" mass="10179">SGTPTCLICTEKVAVYKEYKISCHYSTRHAEEYTKYQGDERKNWVANLKKCLLRQQDLFKKANYVVSEMIAKAGKPFKEGEFIKKCY</sequence>
<evidence type="ECO:0000313" key="2">
    <source>
        <dbReference type="Proteomes" id="UP000327493"/>
    </source>
</evidence>
<name>A0A5J5CID3_9PERO</name>
<organism evidence="1 2">
    <name type="scientific">Etheostoma spectabile</name>
    <name type="common">orangethroat darter</name>
    <dbReference type="NCBI Taxonomy" id="54343"/>
    <lineage>
        <taxon>Eukaryota</taxon>
        <taxon>Metazoa</taxon>
        <taxon>Chordata</taxon>
        <taxon>Craniata</taxon>
        <taxon>Vertebrata</taxon>
        <taxon>Euteleostomi</taxon>
        <taxon>Actinopterygii</taxon>
        <taxon>Neopterygii</taxon>
        <taxon>Teleostei</taxon>
        <taxon>Neoteleostei</taxon>
        <taxon>Acanthomorphata</taxon>
        <taxon>Eupercaria</taxon>
        <taxon>Perciformes</taxon>
        <taxon>Percoidei</taxon>
        <taxon>Percidae</taxon>
        <taxon>Etheostomatinae</taxon>
        <taxon>Etheostoma</taxon>
    </lineage>
</organism>
<reference evidence="1 2" key="1">
    <citation type="submission" date="2019-08" db="EMBL/GenBank/DDBJ databases">
        <title>A chromosome-level genome assembly, high-density linkage maps, and genome scans reveal the genomic architecture of hybrid incompatibilities underlying speciation via character displacement in darters (Percidae: Etheostominae).</title>
        <authorList>
            <person name="Moran R.L."/>
            <person name="Catchen J.M."/>
            <person name="Fuller R.C."/>
        </authorList>
    </citation>
    <scope>NUCLEOTIDE SEQUENCE [LARGE SCALE GENOMIC DNA]</scope>
    <source>
        <strain evidence="1">EspeVRDwgs_2016</strain>
        <tissue evidence="1">Muscle</tissue>
    </source>
</reference>